<protein>
    <submittedName>
        <fullName evidence="11">ShlB/FhaC/HecB family hemolysin secretion/activation protein</fullName>
    </submittedName>
</protein>
<keyword evidence="7" id="KW-0472">Membrane</keyword>
<evidence type="ECO:0000313" key="11">
    <source>
        <dbReference type="EMBL" id="TXL77147.1"/>
    </source>
</evidence>
<dbReference type="Pfam" id="PF03865">
    <property type="entry name" value="ShlB"/>
    <property type="match status" value="1"/>
</dbReference>
<keyword evidence="5" id="KW-0812">Transmembrane</keyword>
<reference evidence="11 12" key="1">
    <citation type="submission" date="2019-06" db="EMBL/GenBank/DDBJ databases">
        <title>New taxonomy in bacterial strain CC-CFT640, isolated from vineyard.</title>
        <authorList>
            <person name="Lin S.-Y."/>
            <person name="Tsai C.-F."/>
            <person name="Young C.-C."/>
        </authorList>
    </citation>
    <scope>NUCLEOTIDE SEQUENCE [LARGE SCALE GENOMIC DNA]</scope>
    <source>
        <strain evidence="11 12">CC-CFT640</strain>
    </source>
</reference>
<dbReference type="GO" id="GO:0098046">
    <property type="term" value="C:type V protein secretion system complex"/>
    <property type="evidence" value="ECO:0007669"/>
    <property type="project" value="TreeGrafter"/>
</dbReference>
<evidence type="ECO:0000256" key="3">
    <source>
        <dbReference type="ARBA" id="ARBA00022448"/>
    </source>
</evidence>
<feature type="compositionally biased region" description="Pro residues" evidence="9">
    <location>
        <begin position="26"/>
        <end position="37"/>
    </location>
</feature>
<organism evidence="11 12">
    <name type="scientific">Vineibacter terrae</name>
    <dbReference type="NCBI Taxonomy" id="2586908"/>
    <lineage>
        <taxon>Bacteria</taxon>
        <taxon>Pseudomonadati</taxon>
        <taxon>Pseudomonadota</taxon>
        <taxon>Alphaproteobacteria</taxon>
        <taxon>Hyphomicrobiales</taxon>
        <taxon>Vineibacter</taxon>
    </lineage>
</organism>
<dbReference type="Proteomes" id="UP000321638">
    <property type="component" value="Unassembled WGS sequence"/>
</dbReference>
<sequence>MVASIAVPGPSAHAQRAPVLQAPPQQLTPPPAPPAPAAPGAIPAAPPGTTAAPPGADKVFLTPVAIDVEGATVYPPEAIAALTQPLIGKRIAATEVFALARTLERKYRDDGYFLTSVVVPAQRVADGRVKLRVIEGYVSGVVVEGDVGAVAKQARRFLEKLVGRKPVSLRDMERYLLLTEDIPGISVKAVLRPGKEPSSSELVVQLKREAWDVFAQADNRGFKHTGPRQVTVTGGANAFTGLGERLEATFFTTLSREQNFGQVAWSNFIGGDGFRVRAYGGRGYVKPGGPLKATEYDGVITIGGMYGLYPVIRSRQLNLNVTAGFDYYRSDVDVLGNILLNRTKLSIVRIGADASYRDDWNGVTFGNFRLSKGLSWFGASKKGELLLNRLGSEPEFRKFNGEVSRLQGIYATEDFSLNLFGTVAGQYSKDILPANEKYFVGGDRLGRGYYAGQVTGDTAFAGSLELQFSFVVPYEGIEGGSVTADSRSRGTPVQLYAFYDHTKVWNNAPLEIQSLMARSFGGGARINVLETTTVEVEGTRRIDLDVDGPNAKRLDPWSVYLRLTSRF</sequence>
<dbReference type="RefSeq" id="WP_147846847.1">
    <property type="nucleotide sequence ID" value="NZ_VDUZ01000009.1"/>
</dbReference>
<feature type="domain" description="POTRA" evidence="10">
    <location>
        <begin position="61"/>
        <end position="136"/>
    </location>
</feature>
<dbReference type="InterPro" id="IPR051544">
    <property type="entry name" value="TPS_OM_transporter"/>
</dbReference>
<dbReference type="EMBL" id="VDUZ01000009">
    <property type="protein sequence ID" value="TXL77147.1"/>
    <property type="molecule type" value="Genomic_DNA"/>
</dbReference>
<dbReference type="Gene3D" id="3.10.20.310">
    <property type="entry name" value="membrane protein fhac"/>
    <property type="match status" value="1"/>
</dbReference>
<keyword evidence="3" id="KW-0813">Transport</keyword>
<dbReference type="InterPro" id="IPR005565">
    <property type="entry name" value="Hemolysn_activator_HlyB_C"/>
</dbReference>
<evidence type="ECO:0000256" key="6">
    <source>
        <dbReference type="ARBA" id="ARBA00022927"/>
    </source>
</evidence>
<evidence type="ECO:0000256" key="4">
    <source>
        <dbReference type="ARBA" id="ARBA00022452"/>
    </source>
</evidence>
<dbReference type="GO" id="GO:0008320">
    <property type="term" value="F:protein transmembrane transporter activity"/>
    <property type="evidence" value="ECO:0007669"/>
    <property type="project" value="TreeGrafter"/>
</dbReference>
<keyword evidence="8" id="KW-0998">Cell outer membrane</keyword>
<evidence type="ECO:0000256" key="7">
    <source>
        <dbReference type="ARBA" id="ARBA00023136"/>
    </source>
</evidence>
<dbReference type="InterPro" id="IPR013686">
    <property type="entry name" value="Polypept-transport_assoc_ShlB"/>
</dbReference>
<dbReference type="PANTHER" id="PTHR34597:SF6">
    <property type="entry name" value="BLR6126 PROTEIN"/>
    <property type="match status" value="1"/>
</dbReference>
<keyword evidence="12" id="KW-1185">Reference proteome</keyword>
<comment type="caution">
    <text evidence="11">The sequence shown here is derived from an EMBL/GenBank/DDBJ whole genome shotgun (WGS) entry which is preliminary data.</text>
</comment>
<dbReference type="PROSITE" id="PS51779">
    <property type="entry name" value="POTRA"/>
    <property type="match status" value="1"/>
</dbReference>
<accession>A0A5C8PR91</accession>
<evidence type="ECO:0000256" key="8">
    <source>
        <dbReference type="ARBA" id="ARBA00023237"/>
    </source>
</evidence>
<dbReference type="Pfam" id="PF08479">
    <property type="entry name" value="POTRA_2"/>
    <property type="match status" value="1"/>
</dbReference>
<comment type="similarity">
    <text evidence="2">Belongs to the TPS (TC 1.B.20) family.</text>
</comment>
<dbReference type="AlphaFoldDB" id="A0A5C8PR91"/>
<evidence type="ECO:0000256" key="1">
    <source>
        <dbReference type="ARBA" id="ARBA00004442"/>
    </source>
</evidence>
<feature type="region of interest" description="Disordered" evidence="9">
    <location>
        <begin position="1"/>
        <end position="54"/>
    </location>
</feature>
<dbReference type="GO" id="GO:0009279">
    <property type="term" value="C:cell outer membrane"/>
    <property type="evidence" value="ECO:0007669"/>
    <property type="project" value="UniProtKB-SubCell"/>
</dbReference>
<dbReference type="InterPro" id="IPR034746">
    <property type="entry name" value="POTRA"/>
</dbReference>
<evidence type="ECO:0000256" key="5">
    <source>
        <dbReference type="ARBA" id="ARBA00022692"/>
    </source>
</evidence>
<dbReference type="Gene3D" id="2.40.160.50">
    <property type="entry name" value="membrane protein fhac: a member of the omp85/tpsb transporter family"/>
    <property type="match status" value="1"/>
</dbReference>
<dbReference type="PANTHER" id="PTHR34597">
    <property type="entry name" value="SLR1661 PROTEIN"/>
    <property type="match status" value="1"/>
</dbReference>
<feature type="compositionally biased region" description="Low complexity" evidence="9">
    <location>
        <begin position="38"/>
        <end position="54"/>
    </location>
</feature>
<evidence type="ECO:0000256" key="2">
    <source>
        <dbReference type="ARBA" id="ARBA00009055"/>
    </source>
</evidence>
<keyword evidence="6" id="KW-0653">Protein transport</keyword>
<dbReference type="GO" id="GO:0046819">
    <property type="term" value="P:protein secretion by the type V secretion system"/>
    <property type="evidence" value="ECO:0007669"/>
    <property type="project" value="TreeGrafter"/>
</dbReference>
<evidence type="ECO:0000259" key="10">
    <source>
        <dbReference type="PROSITE" id="PS51779"/>
    </source>
</evidence>
<gene>
    <name evidence="11" type="ORF">FHP25_10305</name>
</gene>
<keyword evidence="4" id="KW-1134">Transmembrane beta strand</keyword>
<evidence type="ECO:0000313" key="12">
    <source>
        <dbReference type="Proteomes" id="UP000321638"/>
    </source>
</evidence>
<comment type="subcellular location">
    <subcellularLocation>
        <location evidence="1">Cell outer membrane</location>
    </subcellularLocation>
</comment>
<evidence type="ECO:0000256" key="9">
    <source>
        <dbReference type="SAM" id="MobiDB-lite"/>
    </source>
</evidence>
<dbReference type="OrthoDB" id="7439045at2"/>
<name>A0A5C8PR91_9HYPH</name>
<proteinExistence type="inferred from homology"/>